<dbReference type="EC" id="4.98.1.1" evidence="7"/>
<evidence type="ECO:0000313" key="9">
    <source>
        <dbReference type="EMBL" id="CAI2719396.1"/>
    </source>
</evidence>
<dbReference type="GO" id="GO:0016829">
    <property type="term" value="F:lyase activity"/>
    <property type="evidence" value="ECO:0007669"/>
    <property type="project" value="UniProtKB-KW"/>
</dbReference>
<evidence type="ECO:0000256" key="4">
    <source>
        <dbReference type="ARBA" id="ARBA00023239"/>
    </source>
</evidence>
<evidence type="ECO:0000313" key="10">
    <source>
        <dbReference type="Proteomes" id="UP001157733"/>
    </source>
</evidence>
<keyword evidence="7" id="KW-0963">Cytoplasm</keyword>
<comment type="catalytic activity">
    <reaction evidence="7">
        <text>heme b + 2 H(+) = protoporphyrin IX + Fe(2+)</text>
        <dbReference type="Rhea" id="RHEA:22584"/>
        <dbReference type="ChEBI" id="CHEBI:15378"/>
        <dbReference type="ChEBI" id="CHEBI:29033"/>
        <dbReference type="ChEBI" id="CHEBI:57306"/>
        <dbReference type="ChEBI" id="CHEBI:60344"/>
        <dbReference type="EC" id="4.98.1.1"/>
    </reaction>
</comment>
<comment type="catalytic activity">
    <reaction evidence="6">
        <text>Fe-coproporphyrin III + 2 H(+) = coproporphyrin III + Fe(2+)</text>
        <dbReference type="Rhea" id="RHEA:49572"/>
        <dbReference type="ChEBI" id="CHEBI:15378"/>
        <dbReference type="ChEBI" id="CHEBI:29033"/>
        <dbReference type="ChEBI" id="CHEBI:68438"/>
        <dbReference type="ChEBI" id="CHEBI:131725"/>
        <dbReference type="EC" id="4.99.1.9"/>
    </reaction>
    <physiologicalReaction direction="right-to-left" evidence="6">
        <dbReference type="Rhea" id="RHEA:49574"/>
    </physiologicalReaction>
</comment>
<dbReference type="SUPFAM" id="SSF53800">
    <property type="entry name" value="Chelatase"/>
    <property type="match status" value="1"/>
</dbReference>
<evidence type="ECO:0000256" key="7">
    <source>
        <dbReference type="HAMAP-Rule" id="MF_00323"/>
    </source>
</evidence>
<dbReference type="PANTHER" id="PTHR11108">
    <property type="entry name" value="FERROCHELATASE"/>
    <property type="match status" value="1"/>
</dbReference>
<dbReference type="InterPro" id="IPR033644">
    <property type="entry name" value="Ferrochelatase_C"/>
</dbReference>
<evidence type="ECO:0000256" key="3">
    <source>
        <dbReference type="ARBA" id="ARBA00023133"/>
    </source>
</evidence>
<evidence type="ECO:0000256" key="8">
    <source>
        <dbReference type="RuleBase" id="RU004185"/>
    </source>
</evidence>
<sequence length="314" mass="35231">MDDAITQGVKTGVILLAHGAPTRVADIPEYLQRIRGGTASSTEVIREITERYEAIGGSSPLLEITQGQAEALERFLNQGEDTFRVYIGMRNWYPLIEEAVQQAKDDGMDRLIALCLAPQFSKWSTERYLNSFNEALGKCNAGDIPVQFIKSWPNQPSLIDAFAERYRAAESDLKAKGHDTFHTVFTVHSIPSAYVEEGIDPYVQEYEKTLNGIRQQVPMEPWHQAYQSQGMIPCPWLEPSVEETLDNIAEEGGKAVLIFPVGFVCDHIEILYDIDIGFREYAEQKGLTLFRTESLNTSPLFIEALAGAVWEHLA</sequence>
<reference evidence="9 10" key="1">
    <citation type="submission" date="2022-09" db="EMBL/GenBank/DDBJ databases">
        <authorList>
            <person name="Kop L."/>
        </authorList>
    </citation>
    <scope>NUCLEOTIDE SEQUENCE [LARGE SCALE GENOMIC DNA]</scope>
    <source>
        <strain evidence="9 10">347</strain>
    </source>
</reference>
<dbReference type="RefSeq" id="WP_282012233.1">
    <property type="nucleotide sequence ID" value="NZ_OX336137.1"/>
</dbReference>
<organism evidence="9 10">
    <name type="scientific">Nitrospina watsonii</name>
    <dbReference type="NCBI Taxonomy" id="1323948"/>
    <lineage>
        <taxon>Bacteria</taxon>
        <taxon>Pseudomonadati</taxon>
        <taxon>Nitrospinota/Tectimicrobiota group</taxon>
        <taxon>Nitrospinota</taxon>
        <taxon>Nitrospinia</taxon>
        <taxon>Nitrospinales</taxon>
        <taxon>Nitrospinaceae</taxon>
        <taxon>Nitrospina</taxon>
    </lineage>
</organism>
<evidence type="ECO:0000256" key="6">
    <source>
        <dbReference type="ARBA" id="ARBA00024536"/>
    </source>
</evidence>
<feature type="binding site" evidence="7">
    <location>
        <position position="188"/>
    </location>
    <ligand>
        <name>Fe(2+)</name>
        <dbReference type="ChEBI" id="CHEBI:29033"/>
    </ligand>
</feature>
<evidence type="ECO:0000256" key="5">
    <source>
        <dbReference type="ARBA" id="ARBA00023244"/>
    </source>
</evidence>
<comment type="function">
    <text evidence="7">Catalyzes the ferrous insertion into protoporphyrin IX.</text>
</comment>
<keyword evidence="7" id="KW-0479">Metal-binding</keyword>
<dbReference type="Pfam" id="PF00762">
    <property type="entry name" value="Ferrochelatase"/>
    <property type="match status" value="1"/>
</dbReference>
<keyword evidence="5 7" id="KW-0627">Porphyrin biosynthesis</keyword>
<dbReference type="PANTHER" id="PTHR11108:SF1">
    <property type="entry name" value="FERROCHELATASE, MITOCHONDRIAL"/>
    <property type="match status" value="1"/>
</dbReference>
<dbReference type="InterPro" id="IPR001015">
    <property type="entry name" value="Ferrochelatase"/>
</dbReference>
<dbReference type="InterPro" id="IPR033659">
    <property type="entry name" value="Ferrochelatase_N"/>
</dbReference>
<keyword evidence="4 7" id="KW-0456">Lyase</keyword>
<feature type="binding site" evidence="7">
    <location>
        <position position="269"/>
    </location>
    <ligand>
        <name>Fe(2+)</name>
        <dbReference type="ChEBI" id="CHEBI:29033"/>
    </ligand>
</feature>
<name>A0ABN8W6X3_9BACT</name>
<keyword evidence="10" id="KW-1185">Reference proteome</keyword>
<dbReference type="Proteomes" id="UP001157733">
    <property type="component" value="Chromosome"/>
</dbReference>
<dbReference type="Gene3D" id="3.40.50.1400">
    <property type="match status" value="2"/>
</dbReference>
<accession>A0ABN8W6X3</accession>
<keyword evidence="2 7" id="KW-0408">Iron</keyword>
<dbReference type="EMBL" id="OX336137">
    <property type="protein sequence ID" value="CAI2719396.1"/>
    <property type="molecule type" value="Genomic_DNA"/>
</dbReference>
<dbReference type="CDD" id="cd00419">
    <property type="entry name" value="Ferrochelatase_C"/>
    <property type="match status" value="1"/>
</dbReference>
<evidence type="ECO:0000256" key="1">
    <source>
        <dbReference type="ARBA" id="ARBA00007718"/>
    </source>
</evidence>
<comment type="subcellular location">
    <subcellularLocation>
        <location evidence="7">Cytoplasm</location>
    </subcellularLocation>
</comment>
<comment type="pathway">
    <text evidence="7">Porphyrin-containing compound metabolism; protoheme biosynthesis; protoheme from protoporphyrin-IX: step 1/1.</text>
</comment>
<evidence type="ECO:0000256" key="2">
    <source>
        <dbReference type="ARBA" id="ARBA00023004"/>
    </source>
</evidence>
<protein>
    <recommendedName>
        <fullName evidence="7">Ferrochelatase</fullName>
        <ecNumber evidence="7">4.98.1.1</ecNumber>
    </recommendedName>
    <alternativeName>
        <fullName evidence="7">Heme synthase</fullName>
    </alternativeName>
    <alternativeName>
        <fullName evidence="7">Protoheme ferro-lyase</fullName>
    </alternativeName>
</protein>
<dbReference type="HAMAP" id="MF_00323">
    <property type="entry name" value="Ferrochelatase"/>
    <property type="match status" value="1"/>
</dbReference>
<comment type="similarity">
    <text evidence="1 7 8">Belongs to the ferrochelatase family.</text>
</comment>
<dbReference type="NCBIfam" id="TIGR00109">
    <property type="entry name" value="hemH"/>
    <property type="match status" value="1"/>
</dbReference>
<proteinExistence type="inferred from homology"/>
<gene>
    <name evidence="7 9" type="primary">hemH</name>
    <name evidence="9" type="ORF">NSPWAT_2540</name>
</gene>
<keyword evidence="3 7" id="KW-0350">Heme biosynthesis</keyword>
<dbReference type="CDD" id="cd03411">
    <property type="entry name" value="Ferrochelatase_N"/>
    <property type="match status" value="1"/>
</dbReference>